<dbReference type="RefSeq" id="XP_002626505.1">
    <property type="nucleotide sequence ID" value="XM_002626459.1"/>
</dbReference>
<name>A0A179UEP5_BLAGS</name>
<dbReference type="OrthoDB" id="10559710at2759"/>
<organism evidence="1 2">
    <name type="scientific">Blastomyces gilchristii (strain SLH14081)</name>
    <name type="common">Blastomyces dermatitidis</name>
    <dbReference type="NCBI Taxonomy" id="559298"/>
    <lineage>
        <taxon>Eukaryota</taxon>
        <taxon>Fungi</taxon>
        <taxon>Dikarya</taxon>
        <taxon>Ascomycota</taxon>
        <taxon>Pezizomycotina</taxon>
        <taxon>Eurotiomycetes</taxon>
        <taxon>Eurotiomycetidae</taxon>
        <taxon>Onygenales</taxon>
        <taxon>Ajellomycetaceae</taxon>
        <taxon>Blastomyces</taxon>
    </lineage>
</organism>
<keyword evidence="2" id="KW-1185">Reference proteome</keyword>
<proteinExistence type="predicted"/>
<dbReference type="Proteomes" id="UP000002038">
    <property type="component" value="Unassembled WGS sequence"/>
</dbReference>
<gene>
    <name evidence="1" type="ORF">BDBG_02682</name>
</gene>
<dbReference type="AlphaFoldDB" id="A0A179UEP5"/>
<dbReference type="VEuPathDB" id="FungiDB:BDBG_02682"/>
<dbReference type="EMBL" id="GG657451">
    <property type="protein sequence ID" value="OAT06495.1"/>
    <property type="molecule type" value="Genomic_DNA"/>
</dbReference>
<dbReference type="KEGG" id="bgh:BDBG_02682"/>
<dbReference type="GeneID" id="8510044"/>
<evidence type="ECO:0000313" key="1">
    <source>
        <dbReference type="EMBL" id="OAT06495.1"/>
    </source>
</evidence>
<accession>A0A179UEP5</accession>
<protein>
    <submittedName>
        <fullName evidence="1">Uncharacterized protein</fullName>
    </submittedName>
</protein>
<reference evidence="2" key="1">
    <citation type="journal article" date="2015" name="PLoS Genet.">
        <title>The dynamic genome and transcriptome of the human fungal pathogen Blastomyces and close relative Emmonsia.</title>
        <authorList>
            <person name="Munoz J.F."/>
            <person name="Gauthier G.M."/>
            <person name="Desjardins C.A."/>
            <person name="Gallo J.E."/>
            <person name="Holder J."/>
            <person name="Sullivan T.D."/>
            <person name="Marty A.J."/>
            <person name="Carmen J.C."/>
            <person name="Chen Z."/>
            <person name="Ding L."/>
            <person name="Gujja S."/>
            <person name="Magrini V."/>
            <person name="Misas E."/>
            <person name="Mitreva M."/>
            <person name="Priest M."/>
            <person name="Saif S."/>
            <person name="Whiston E.A."/>
            <person name="Young S."/>
            <person name="Zeng Q."/>
            <person name="Goldman W.E."/>
            <person name="Mardis E.R."/>
            <person name="Taylor J.W."/>
            <person name="McEwen J.G."/>
            <person name="Clay O.K."/>
            <person name="Klein B.S."/>
            <person name="Cuomo C.A."/>
        </authorList>
    </citation>
    <scope>NUCLEOTIDE SEQUENCE [LARGE SCALE GENOMIC DNA]</scope>
    <source>
        <strain evidence="2">SLH14081</strain>
    </source>
</reference>
<evidence type="ECO:0000313" key="2">
    <source>
        <dbReference type="Proteomes" id="UP000002038"/>
    </source>
</evidence>
<sequence length="136" mass="14997">MEEEEGADEQPGEHLYSPPWSLLPQGSMTYHWNDAKIKCRGEFYIDLSLMASGEAVGLRKLPLKVTEFWATLFCFPLRILAGKGATTGSCWTAHSPSGANPKHVVFSLAKYVSIEEYAVAAPLIGIYKADDMQESV</sequence>